<sequence>MSGVGRAVTPRGRRVLALGLVLLGLGLALHYPLVAGTGGALLLLVAAEVAAVVVAPDLTVRRTVSPTVVERHQECRGRLHVTGRRRAGLARLEVSDTVDGDLVPVPLPDSTRAATVSVPYTIPTPRRGLVPVGPVRLRRVGLAGMAEHTTSVGVVDQVRVLPRRLPLAGLPAGTRRTAAGSDSAWELGGTDLVGLHEYAVGDDLRRLHWATSARTGALMVREDVDPAEPHVRVVLDDRPGSYAGARSGSAEAFEDAVELASALCRTAQLGGHPVRFTTASGRHEVDVPGSPAGQPRREAHELEWLLAEIDLAADDTVAPPHSDRADVAVAVSGHLADRHDVRRLLDVGGAPTQVHLVVDPLPSVTSLDAAGVLELRGHSSVALTETWDRVVEP</sequence>
<organism evidence="2 3">
    <name type="scientific">Nocardioides flavescens</name>
    <dbReference type="NCBI Taxonomy" id="2691959"/>
    <lineage>
        <taxon>Bacteria</taxon>
        <taxon>Bacillati</taxon>
        <taxon>Actinomycetota</taxon>
        <taxon>Actinomycetes</taxon>
        <taxon>Propionibacteriales</taxon>
        <taxon>Nocardioidaceae</taxon>
        <taxon>Nocardioides</taxon>
    </lineage>
</organism>
<dbReference type="InterPro" id="IPR002881">
    <property type="entry name" value="DUF58"/>
</dbReference>
<dbReference type="PANTHER" id="PTHR34351">
    <property type="entry name" value="SLR1927 PROTEIN-RELATED"/>
    <property type="match status" value="1"/>
</dbReference>
<feature type="domain" description="DUF58" evidence="1">
    <location>
        <begin position="197"/>
        <end position="378"/>
    </location>
</feature>
<evidence type="ECO:0000259" key="1">
    <source>
        <dbReference type="Pfam" id="PF01882"/>
    </source>
</evidence>
<dbReference type="Proteomes" id="UP000473325">
    <property type="component" value="Unassembled WGS sequence"/>
</dbReference>
<dbReference type="AlphaFoldDB" id="A0A6L7EV30"/>
<dbReference type="RefSeq" id="WP_160877076.1">
    <property type="nucleotide sequence ID" value="NZ_WUEK01000004.1"/>
</dbReference>
<dbReference type="EMBL" id="WUEK01000004">
    <property type="protein sequence ID" value="MXG89546.1"/>
    <property type="molecule type" value="Genomic_DNA"/>
</dbReference>
<proteinExistence type="predicted"/>
<gene>
    <name evidence="2" type="ORF">GRQ65_08285</name>
</gene>
<keyword evidence="3" id="KW-1185">Reference proteome</keyword>
<comment type="caution">
    <text evidence="2">The sequence shown here is derived from an EMBL/GenBank/DDBJ whole genome shotgun (WGS) entry which is preliminary data.</text>
</comment>
<name>A0A6L7EV30_9ACTN</name>
<dbReference type="PANTHER" id="PTHR34351:SF1">
    <property type="entry name" value="SLR1927 PROTEIN"/>
    <property type="match status" value="1"/>
</dbReference>
<evidence type="ECO:0000313" key="2">
    <source>
        <dbReference type="EMBL" id="MXG89546.1"/>
    </source>
</evidence>
<accession>A0A6L7EV30</accession>
<protein>
    <submittedName>
        <fullName evidence="2">DUF58 domain-containing protein</fullName>
    </submittedName>
</protein>
<dbReference type="Pfam" id="PF01882">
    <property type="entry name" value="DUF58"/>
    <property type="match status" value="1"/>
</dbReference>
<reference evidence="2 3" key="1">
    <citation type="submission" date="2019-12" db="EMBL/GenBank/DDBJ databases">
        <authorList>
            <person name="Kun Z."/>
        </authorList>
    </citation>
    <scope>NUCLEOTIDE SEQUENCE [LARGE SCALE GENOMIC DNA]</scope>
    <source>
        <strain evidence="2 3">YIM 123512</strain>
    </source>
</reference>
<evidence type="ECO:0000313" key="3">
    <source>
        <dbReference type="Proteomes" id="UP000473325"/>
    </source>
</evidence>